<comment type="caution">
    <text evidence="3">The sequence shown here is derived from an EMBL/GenBank/DDBJ whole genome shotgun (WGS) entry which is preliminary data.</text>
</comment>
<feature type="non-terminal residue" evidence="3">
    <location>
        <position position="1"/>
    </location>
</feature>
<dbReference type="InterPro" id="IPR006680">
    <property type="entry name" value="Amidohydro-rel"/>
</dbReference>
<dbReference type="GO" id="GO:0005737">
    <property type="term" value="C:cytoplasm"/>
    <property type="evidence" value="ECO:0007669"/>
    <property type="project" value="TreeGrafter"/>
</dbReference>
<dbReference type="InterPro" id="IPR032465">
    <property type="entry name" value="ACMSD"/>
</dbReference>
<evidence type="ECO:0000259" key="2">
    <source>
        <dbReference type="Pfam" id="PF04909"/>
    </source>
</evidence>
<gene>
    <name evidence="3" type="ORF">S03H2_20990</name>
</gene>
<accession>X1F7G6</accession>
<dbReference type="GO" id="GO:0016831">
    <property type="term" value="F:carboxy-lyase activity"/>
    <property type="evidence" value="ECO:0007669"/>
    <property type="project" value="InterPro"/>
</dbReference>
<dbReference type="GO" id="GO:0019748">
    <property type="term" value="P:secondary metabolic process"/>
    <property type="evidence" value="ECO:0007669"/>
    <property type="project" value="TreeGrafter"/>
</dbReference>
<dbReference type="AlphaFoldDB" id="X1F7G6"/>
<dbReference type="Gene3D" id="3.20.20.140">
    <property type="entry name" value="Metal-dependent hydrolases"/>
    <property type="match status" value="1"/>
</dbReference>
<keyword evidence="1" id="KW-0456">Lyase</keyword>
<evidence type="ECO:0000313" key="3">
    <source>
        <dbReference type="EMBL" id="GAH41561.1"/>
    </source>
</evidence>
<dbReference type="SUPFAM" id="SSF51556">
    <property type="entry name" value="Metallo-dependent hydrolases"/>
    <property type="match status" value="1"/>
</dbReference>
<sequence>DLSVALNIGWESHKLCVATNDYILDSISRYPDRLIGFCSVQPKAGDAAIIELERCAKAGARGIGEMRCDVQGFDLTDKTIMRPLVDAVRKHNLIFLTHSSEPVGHQYIGKGSITPDVLYSFIVSFPNLKLVCAHWGGGLPFYALMPEVAKVLTNVFFDTAATVFLYQPQIFSQVSEIIGSDKILFGSDYPLISQSRIMAQIQSLELAKKDKTKILGGNAQKILNVVKNL</sequence>
<dbReference type="EMBL" id="BARU01011131">
    <property type="protein sequence ID" value="GAH41561.1"/>
    <property type="molecule type" value="Genomic_DNA"/>
</dbReference>
<dbReference type="InterPro" id="IPR032466">
    <property type="entry name" value="Metal_Hydrolase"/>
</dbReference>
<organism evidence="3">
    <name type="scientific">marine sediment metagenome</name>
    <dbReference type="NCBI Taxonomy" id="412755"/>
    <lineage>
        <taxon>unclassified sequences</taxon>
        <taxon>metagenomes</taxon>
        <taxon>ecological metagenomes</taxon>
    </lineage>
</organism>
<feature type="domain" description="Amidohydrolase-related" evidence="2">
    <location>
        <begin position="13"/>
        <end position="224"/>
    </location>
</feature>
<dbReference type="GO" id="GO:0016787">
    <property type="term" value="F:hydrolase activity"/>
    <property type="evidence" value="ECO:0007669"/>
    <property type="project" value="InterPro"/>
</dbReference>
<dbReference type="PANTHER" id="PTHR21240:SF28">
    <property type="entry name" value="ISO-OROTATE DECARBOXYLASE (EUROFUNG)"/>
    <property type="match status" value="1"/>
</dbReference>
<reference evidence="3" key="1">
    <citation type="journal article" date="2014" name="Front. Microbiol.">
        <title>High frequency of phylogenetically diverse reductive dehalogenase-homologous genes in deep subseafloor sedimentary metagenomes.</title>
        <authorList>
            <person name="Kawai M."/>
            <person name="Futagami T."/>
            <person name="Toyoda A."/>
            <person name="Takaki Y."/>
            <person name="Nishi S."/>
            <person name="Hori S."/>
            <person name="Arai W."/>
            <person name="Tsubouchi T."/>
            <person name="Morono Y."/>
            <person name="Uchiyama I."/>
            <person name="Ito T."/>
            <person name="Fujiyama A."/>
            <person name="Inagaki F."/>
            <person name="Takami H."/>
        </authorList>
    </citation>
    <scope>NUCLEOTIDE SEQUENCE</scope>
    <source>
        <strain evidence="3">Expedition CK06-06</strain>
    </source>
</reference>
<dbReference type="PANTHER" id="PTHR21240">
    <property type="entry name" value="2-AMINO-3-CARBOXYLMUCONATE-6-SEMIALDEHYDE DECARBOXYLASE"/>
    <property type="match status" value="1"/>
</dbReference>
<dbReference type="Pfam" id="PF04909">
    <property type="entry name" value="Amidohydro_2"/>
    <property type="match status" value="1"/>
</dbReference>
<protein>
    <recommendedName>
        <fullName evidence="2">Amidohydrolase-related domain-containing protein</fullName>
    </recommendedName>
</protein>
<name>X1F7G6_9ZZZZ</name>
<evidence type="ECO:0000256" key="1">
    <source>
        <dbReference type="ARBA" id="ARBA00023239"/>
    </source>
</evidence>
<proteinExistence type="predicted"/>